<dbReference type="PANTHER" id="PTHR23336">
    <property type="entry name" value="ZINC FINGER CW-TYPE COILED-COIL DOMAIN PROTEIN 3"/>
    <property type="match status" value="1"/>
</dbReference>
<dbReference type="GO" id="GO:0008270">
    <property type="term" value="F:zinc ion binding"/>
    <property type="evidence" value="ECO:0007669"/>
    <property type="project" value="UniProtKB-KW"/>
</dbReference>
<keyword evidence="2" id="KW-0479">Metal-binding</keyword>
<evidence type="ECO:0000256" key="5">
    <source>
        <dbReference type="ARBA" id="ARBA00023054"/>
    </source>
</evidence>
<dbReference type="InterPro" id="IPR036890">
    <property type="entry name" value="HATPase_C_sf"/>
</dbReference>
<dbReference type="InterPro" id="IPR045261">
    <property type="entry name" value="MORC_ATPase"/>
</dbReference>
<keyword evidence="10" id="KW-1185">Reference proteome</keyword>
<gene>
    <name evidence="9" type="primary">LOC114797347</name>
</gene>
<proteinExistence type="predicted"/>
<dbReference type="Pfam" id="PF17942">
    <property type="entry name" value="Morc6_S5"/>
    <property type="match status" value="1"/>
</dbReference>
<keyword evidence="5 7" id="KW-0175">Coiled coil</keyword>
<sequence length="701" mass="80556">MASSWKGSGHPKDLQLNPNYLHSNSTSHTWPFSAIAELIDNAYDPDVCAKQLWIDKTQIKGVDCLTFMDNGAGMDYDAMYKLLSFGFSDKRSLRGHAAVGMYGNGFKSGSMRLGKDVIVFSKRRNSMSVGMLSQTYLKETKASNIIVPIVTYNRVGKDMASMQKILKYSLFQTEEAILSELKAINATKAKNTSGTRIIIWNLRRTESGKLEFDFDTECYDIQIPADMSDGTQTKFRRQERNAPTVPDTDFSLRAYCSILYLKPRMQIIIRGQKVKTQLVSKSLAHVIMDKYKPNFLKQAVSITFGYSTMGKDNYGVMMYHKNRLIKAYERVGCQLRANTKGVGVIGVIECNFLKPTHNKQDFDYTDEYRKTMSSLGAKLEDYWKEIQHKRNTEYPNCPPVEDVEKQPDQDWVQCDECLKWRKLPDGINIKQLPENWFCHMNPDPNFRCTHTHPHTHTYTHIMEDNAQFETPESHMEFISERSSSPMLNFELFGEGESSTWDCVPPGLCEERLLLEGQAQQGHQMELLSTTRQERDNYKSMVDHLTSQVDDLQKQLFQKEVKNAQAEHGTQTDEVEKKDYRAQFQHVTEIIKKLKKERDAFINVMSVLSQLHQLNEIIDDLVRATIEAEECNCRYPGEDMAQNTEVILNEEDRRAATASNLCHLLVSIIPTLDLQQVNYDSNVIDEIVDKVLKEMSHDEKNM</sequence>
<name>A0AAY4D7S8_9TELE</name>
<evidence type="ECO:0000256" key="1">
    <source>
        <dbReference type="ARBA" id="ARBA00004123"/>
    </source>
</evidence>
<dbReference type="Pfam" id="PF07496">
    <property type="entry name" value="zf-CW"/>
    <property type="match status" value="1"/>
</dbReference>
<keyword evidence="4" id="KW-0862">Zinc</keyword>
<keyword evidence="6" id="KW-0539">Nucleus</keyword>
<evidence type="ECO:0000256" key="3">
    <source>
        <dbReference type="ARBA" id="ARBA00022771"/>
    </source>
</evidence>
<dbReference type="Gene3D" id="3.30.40.100">
    <property type="match status" value="1"/>
</dbReference>
<evidence type="ECO:0000256" key="6">
    <source>
        <dbReference type="ARBA" id="ARBA00023242"/>
    </source>
</evidence>
<accession>A0AAY4D7S8</accession>
<dbReference type="SUPFAM" id="SSF55874">
    <property type="entry name" value="ATPase domain of HSP90 chaperone/DNA topoisomerase II/histidine kinase"/>
    <property type="match status" value="1"/>
</dbReference>
<dbReference type="Pfam" id="PF13589">
    <property type="entry name" value="HATPase_c_3"/>
    <property type="match status" value="1"/>
</dbReference>
<reference evidence="9" key="2">
    <citation type="submission" date="2025-08" db="UniProtKB">
        <authorList>
            <consortium name="Ensembl"/>
        </authorList>
    </citation>
    <scope>IDENTIFICATION</scope>
</reference>
<dbReference type="AlphaFoldDB" id="A0AAY4D7S8"/>
<dbReference type="InterPro" id="IPR011124">
    <property type="entry name" value="Znf_CW"/>
</dbReference>
<evidence type="ECO:0000259" key="8">
    <source>
        <dbReference type="PROSITE" id="PS51050"/>
    </source>
</evidence>
<dbReference type="PANTHER" id="PTHR23336:SF17">
    <property type="entry name" value="MORC FAMILY CW-TYPE ZINC FINGER PROTEIN 3"/>
    <property type="match status" value="1"/>
</dbReference>
<evidence type="ECO:0000256" key="4">
    <source>
        <dbReference type="ARBA" id="ARBA00022833"/>
    </source>
</evidence>
<dbReference type="CDD" id="cd16931">
    <property type="entry name" value="HATPase_MORC-like"/>
    <property type="match status" value="1"/>
</dbReference>
<feature type="coiled-coil region" evidence="7">
    <location>
        <begin position="534"/>
        <end position="596"/>
    </location>
</feature>
<evidence type="ECO:0000256" key="2">
    <source>
        <dbReference type="ARBA" id="ARBA00022723"/>
    </source>
</evidence>
<dbReference type="Proteomes" id="UP000694580">
    <property type="component" value="Chromosome 9"/>
</dbReference>
<protein>
    <recommendedName>
        <fullName evidence="8">CW-type domain-containing protein</fullName>
    </recommendedName>
</protein>
<dbReference type="Gene3D" id="3.30.565.10">
    <property type="entry name" value="Histidine kinase-like ATPase, C-terminal domain"/>
    <property type="match status" value="1"/>
</dbReference>
<reference evidence="9" key="3">
    <citation type="submission" date="2025-09" db="UniProtKB">
        <authorList>
            <consortium name="Ensembl"/>
        </authorList>
    </citation>
    <scope>IDENTIFICATION</scope>
</reference>
<organism evidence="9 10">
    <name type="scientific">Denticeps clupeoides</name>
    <name type="common">denticle herring</name>
    <dbReference type="NCBI Taxonomy" id="299321"/>
    <lineage>
        <taxon>Eukaryota</taxon>
        <taxon>Metazoa</taxon>
        <taxon>Chordata</taxon>
        <taxon>Craniata</taxon>
        <taxon>Vertebrata</taxon>
        <taxon>Euteleostomi</taxon>
        <taxon>Actinopterygii</taxon>
        <taxon>Neopterygii</taxon>
        <taxon>Teleostei</taxon>
        <taxon>Clupei</taxon>
        <taxon>Clupeiformes</taxon>
        <taxon>Denticipitoidei</taxon>
        <taxon>Denticipitidae</taxon>
        <taxon>Denticeps</taxon>
    </lineage>
</organism>
<dbReference type="Ensembl" id="ENSDCDT00010051596.1">
    <property type="protein sequence ID" value="ENSDCDP00010041615.1"/>
    <property type="gene ID" value="ENSDCDG00010026336.1"/>
</dbReference>
<dbReference type="GO" id="GO:0016605">
    <property type="term" value="C:PML body"/>
    <property type="evidence" value="ECO:0007669"/>
    <property type="project" value="TreeGrafter"/>
</dbReference>
<dbReference type="PROSITE" id="PS51050">
    <property type="entry name" value="ZF_CW"/>
    <property type="match status" value="1"/>
</dbReference>
<dbReference type="InterPro" id="IPR041006">
    <property type="entry name" value="Morc_S5"/>
</dbReference>
<evidence type="ECO:0000313" key="9">
    <source>
        <dbReference type="Ensembl" id="ENSDCDP00010041615.1"/>
    </source>
</evidence>
<reference evidence="9 10" key="1">
    <citation type="submission" date="2020-06" db="EMBL/GenBank/DDBJ databases">
        <authorList>
            <consortium name="Wellcome Sanger Institute Data Sharing"/>
        </authorList>
    </citation>
    <scope>NUCLEOTIDE SEQUENCE [LARGE SCALE GENOMIC DNA]</scope>
</reference>
<feature type="domain" description="CW-type" evidence="8">
    <location>
        <begin position="405"/>
        <end position="456"/>
    </location>
</feature>
<evidence type="ECO:0000256" key="7">
    <source>
        <dbReference type="SAM" id="Coils"/>
    </source>
</evidence>
<evidence type="ECO:0000313" key="10">
    <source>
        <dbReference type="Proteomes" id="UP000694580"/>
    </source>
</evidence>
<dbReference type="GeneTree" id="ENSGT00940000166160"/>
<keyword evidence="3" id="KW-0863">Zinc-finger</keyword>
<comment type="subcellular location">
    <subcellularLocation>
        <location evidence="1">Nucleus</location>
    </subcellularLocation>
</comment>
<dbReference type="GO" id="GO:0016887">
    <property type="term" value="F:ATP hydrolysis activity"/>
    <property type="evidence" value="ECO:0007669"/>
    <property type="project" value="InterPro"/>
</dbReference>